<proteinExistence type="predicted"/>
<keyword evidence="3" id="KW-1185">Reference proteome</keyword>
<evidence type="ECO:0000313" key="3">
    <source>
        <dbReference type="Proteomes" id="UP001152622"/>
    </source>
</evidence>
<dbReference type="Proteomes" id="UP001152622">
    <property type="component" value="Chromosome 14"/>
</dbReference>
<dbReference type="AlphaFoldDB" id="A0A9Q1IKM0"/>
<feature type="chain" id="PRO_5040394669" evidence="1">
    <location>
        <begin position="22"/>
        <end position="87"/>
    </location>
</feature>
<accession>A0A9Q1IKM0</accession>
<evidence type="ECO:0000256" key="1">
    <source>
        <dbReference type="SAM" id="SignalP"/>
    </source>
</evidence>
<dbReference type="EMBL" id="JAINUF010000014">
    <property type="protein sequence ID" value="KAJ8343066.1"/>
    <property type="molecule type" value="Genomic_DNA"/>
</dbReference>
<protein>
    <submittedName>
        <fullName evidence="2">Uncharacterized protein</fullName>
    </submittedName>
</protein>
<organism evidence="2 3">
    <name type="scientific">Synaphobranchus kaupii</name>
    <name type="common">Kaup's arrowtooth eel</name>
    <dbReference type="NCBI Taxonomy" id="118154"/>
    <lineage>
        <taxon>Eukaryota</taxon>
        <taxon>Metazoa</taxon>
        <taxon>Chordata</taxon>
        <taxon>Craniata</taxon>
        <taxon>Vertebrata</taxon>
        <taxon>Euteleostomi</taxon>
        <taxon>Actinopterygii</taxon>
        <taxon>Neopterygii</taxon>
        <taxon>Teleostei</taxon>
        <taxon>Anguilliformes</taxon>
        <taxon>Synaphobranchidae</taxon>
        <taxon>Synaphobranchus</taxon>
    </lineage>
</organism>
<gene>
    <name evidence="2" type="ORF">SKAU_G00329940</name>
</gene>
<comment type="caution">
    <text evidence="2">The sequence shown here is derived from an EMBL/GenBank/DDBJ whole genome shotgun (WGS) entry which is preliminary data.</text>
</comment>
<feature type="signal peptide" evidence="1">
    <location>
        <begin position="1"/>
        <end position="21"/>
    </location>
</feature>
<reference evidence="2" key="1">
    <citation type="journal article" date="2023" name="Science">
        <title>Genome structures resolve the early diversification of teleost fishes.</title>
        <authorList>
            <person name="Parey E."/>
            <person name="Louis A."/>
            <person name="Montfort J."/>
            <person name="Bouchez O."/>
            <person name="Roques C."/>
            <person name="Iampietro C."/>
            <person name="Lluch J."/>
            <person name="Castinel A."/>
            <person name="Donnadieu C."/>
            <person name="Desvignes T."/>
            <person name="Floi Bucao C."/>
            <person name="Jouanno E."/>
            <person name="Wen M."/>
            <person name="Mejri S."/>
            <person name="Dirks R."/>
            <person name="Jansen H."/>
            <person name="Henkel C."/>
            <person name="Chen W.J."/>
            <person name="Zahm M."/>
            <person name="Cabau C."/>
            <person name="Klopp C."/>
            <person name="Thompson A.W."/>
            <person name="Robinson-Rechavi M."/>
            <person name="Braasch I."/>
            <person name="Lecointre G."/>
            <person name="Bobe J."/>
            <person name="Postlethwait J.H."/>
            <person name="Berthelot C."/>
            <person name="Roest Crollius H."/>
            <person name="Guiguen Y."/>
        </authorList>
    </citation>
    <scope>NUCLEOTIDE SEQUENCE</scope>
    <source>
        <strain evidence="2">WJC10195</strain>
    </source>
</reference>
<sequence length="87" mass="9764">MWSPRGCISCAFLRLDLGADGATFEMTDVSEPKLQSRPGKDDRMSVVQETTGCQLFKEVSYLGWNLTAELPLHLYSLLCIHFHCGQL</sequence>
<name>A0A9Q1IKM0_SYNKA</name>
<evidence type="ECO:0000313" key="2">
    <source>
        <dbReference type="EMBL" id="KAJ8343066.1"/>
    </source>
</evidence>
<keyword evidence="1" id="KW-0732">Signal</keyword>